<feature type="transmembrane region" description="Helical" evidence="9">
    <location>
        <begin position="559"/>
        <end position="577"/>
    </location>
</feature>
<dbReference type="Gene3D" id="1.20.1250.20">
    <property type="entry name" value="MFS general substrate transporter like domains"/>
    <property type="match status" value="2"/>
</dbReference>
<accession>F0VCV3</accession>
<evidence type="ECO:0000256" key="7">
    <source>
        <dbReference type="ARBA" id="ARBA00023136"/>
    </source>
</evidence>
<keyword evidence="4 9" id="KW-0812">Transmembrane</keyword>
<feature type="transmembrane region" description="Helical" evidence="9">
    <location>
        <begin position="148"/>
        <end position="167"/>
    </location>
</feature>
<feature type="transmembrane region" description="Helical" evidence="9">
    <location>
        <begin position="82"/>
        <end position="102"/>
    </location>
</feature>
<keyword evidence="3" id="KW-0813">Transport</keyword>
<dbReference type="SUPFAM" id="SSF103473">
    <property type="entry name" value="MFS general substrate transporter"/>
    <property type="match status" value="1"/>
</dbReference>
<dbReference type="AlphaFoldDB" id="F0VCV3"/>
<dbReference type="OrthoDB" id="330047at2759"/>
<evidence type="ECO:0000256" key="4">
    <source>
        <dbReference type="ARBA" id="ARBA00022692"/>
    </source>
</evidence>
<dbReference type="PANTHER" id="PTHR20772">
    <property type="entry name" value="PROTEIN FMP42"/>
    <property type="match status" value="1"/>
</dbReference>
<feature type="compositionally biased region" description="Basic and acidic residues" evidence="8">
    <location>
        <begin position="715"/>
        <end position="741"/>
    </location>
</feature>
<evidence type="ECO:0000256" key="9">
    <source>
        <dbReference type="SAM" id="Phobius"/>
    </source>
</evidence>
<reference evidence="11" key="4">
    <citation type="journal article" date="2015" name="PLoS ONE">
        <title>Comprehensive Evaluation of Toxoplasma gondii VEG and Neospora caninum LIV Genomes with Tachyzoite Stage Transcriptome and Proteome Defines Novel Transcript Features.</title>
        <authorList>
            <person name="Ramaprasad A."/>
            <person name="Mourier T."/>
            <person name="Naeem R."/>
            <person name="Malas T.B."/>
            <person name="Moussa E."/>
            <person name="Panigrahi A."/>
            <person name="Vermont S.J."/>
            <person name="Otto T.D."/>
            <person name="Wastling J."/>
            <person name="Pain A."/>
        </authorList>
    </citation>
    <scope>NUCLEOTIDE SEQUENCE</scope>
    <source>
        <strain evidence="11">Liverpool</strain>
    </source>
</reference>
<feature type="transmembrane region" description="Helical" evidence="9">
    <location>
        <begin position="270"/>
        <end position="290"/>
    </location>
</feature>
<dbReference type="GO" id="GO:0006865">
    <property type="term" value="P:amino acid transport"/>
    <property type="evidence" value="ECO:0007669"/>
    <property type="project" value="UniProtKB-KW"/>
</dbReference>
<comment type="similarity">
    <text evidence="2">Belongs to the SLC43A transporter (TC 2.A.1.44) family.</text>
</comment>
<evidence type="ECO:0000256" key="1">
    <source>
        <dbReference type="ARBA" id="ARBA00004141"/>
    </source>
</evidence>
<keyword evidence="12" id="KW-1185">Reference proteome</keyword>
<dbReference type="Proteomes" id="UP000007494">
    <property type="component" value="Chromosome V"/>
</dbReference>
<dbReference type="GO" id="GO:0016020">
    <property type="term" value="C:membrane"/>
    <property type="evidence" value="ECO:0007669"/>
    <property type="project" value="UniProtKB-SubCell"/>
</dbReference>
<sequence length="756" mass="82309">MAPPGGPPRHVSGAPSAASQHNSTYQIVLPGDQEWKPASRNPFARMFGAVVRRIQALMAPVEETPAIHAAKCQQRPCQLNRFVLLATYFVYALLTARVYFAWPNLSNLLFRNDAYIWLCSDDEPDMRLPENGERRYKCEAQNSEVGKLFVTCLAFAFSCSLVAGILLDFLGAKITAMIGQLCNFLSWLLLAFAGEGCETYFPAFILMGVGSDVGYLPLLSSANLFPGHEGLVIALLGAAKSASFAMPTILDVTENAVDNVHLKEVSLGYAVFGPGVCFLLAIFLVPLQVFKPWNEFVGLEGEDQPHPLVRVNDSFASYGAHAWRDSFSSFQEVKDWIHQHHIHTPLEEMTTGTVHHPASPSSLAPPHHVPAVVGGGVSGSLAGPAPAAQQARQLGVPQDALPAKDDERKLDETRAGKDASSPTSSGAKTTPATPPLEKIASGDTVATTQVLSVAPSTEPERETKETSALSSSQLLATSLPPIAASRAGSVFGASDADVVHSRASFSGALGSAGEEEKPAKFWSQVFSKYAFGIIVYSVLKAIMYAFFTTGGENLLGKQVNDFMGAALPFSCLPCLVLGKVVDTVGIMPALLLLNSFITLAYGFSMVGNTGTAYMAALLYICYVSFYSSQSYCYVSDTFSSCHFGKLVGIIHMIAGFLSLLKIPMQSLVVHVFHSEYLYPCLIMLGFCLCNFFILFWLVYLKRKDPHPFWSKSARDAVKKEQERQDAIKQERREKQRREKEARRHRGEGQVEATEMA</sequence>
<keyword evidence="6 9" id="KW-1133">Transmembrane helix</keyword>
<dbReference type="InterPro" id="IPR052599">
    <property type="entry name" value="SLC43A_AATransporter"/>
</dbReference>
<feature type="transmembrane region" description="Helical" evidence="9">
    <location>
        <begin position="584"/>
        <end position="606"/>
    </location>
</feature>
<dbReference type="GeneID" id="13440468"/>
<evidence type="ECO:0000256" key="2">
    <source>
        <dbReference type="ARBA" id="ARBA00006595"/>
    </source>
</evidence>
<dbReference type="PANTHER" id="PTHR20772:SF2">
    <property type="entry name" value="PROTEIN FMP42"/>
    <property type="match status" value="1"/>
</dbReference>
<feature type="compositionally biased region" description="Basic and acidic residues" evidence="8">
    <location>
        <begin position="402"/>
        <end position="417"/>
    </location>
</feature>
<feature type="region of interest" description="Disordered" evidence="8">
    <location>
        <begin position="715"/>
        <end position="756"/>
    </location>
</feature>
<dbReference type="RefSeq" id="XP_003881501.1">
    <property type="nucleotide sequence ID" value="XM_003881452.1"/>
</dbReference>
<evidence type="ECO:0008006" key="13">
    <source>
        <dbReference type="Google" id="ProtNLM"/>
    </source>
</evidence>
<evidence type="ECO:0000256" key="5">
    <source>
        <dbReference type="ARBA" id="ARBA00022970"/>
    </source>
</evidence>
<protein>
    <recommendedName>
        <fullName evidence="13">Transporter</fullName>
    </recommendedName>
</protein>
<feature type="compositionally biased region" description="Low complexity" evidence="8">
    <location>
        <begin position="354"/>
        <end position="372"/>
    </location>
</feature>
<reference evidence="10" key="2">
    <citation type="submission" date="2011-03" db="EMBL/GenBank/DDBJ databases">
        <title>Comparative genomics and transcriptomics of Neospora caninum and Toxoplasma gondii.</title>
        <authorList>
            <person name="Reid A.J."/>
            <person name="Sohal A."/>
            <person name="Harris D."/>
            <person name="Quail M."/>
            <person name="Sanders M."/>
            <person name="Berriman M."/>
            <person name="Wastling J.M."/>
            <person name="Pain A."/>
        </authorList>
    </citation>
    <scope>NUCLEOTIDE SEQUENCE</scope>
    <source>
        <strain evidence="10">Liverpool</strain>
    </source>
</reference>
<feature type="compositionally biased region" description="Low complexity" evidence="8">
    <location>
        <begin position="379"/>
        <end position="391"/>
    </location>
</feature>
<dbReference type="EMBL" id="LN714479">
    <property type="protein sequence ID" value="CEL65418.1"/>
    <property type="molecule type" value="Genomic_DNA"/>
</dbReference>
<dbReference type="VEuPathDB" id="ToxoDB:NCLIV_012660"/>
<feature type="region of interest" description="Disordered" evidence="8">
    <location>
        <begin position="350"/>
        <end position="472"/>
    </location>
</feature>
<keyword evidence="5" id="KW-0029">Amino-acid transport</keyword>
<dbReference type="InParanoid" id="F0VCV3"/>
<reference evidence="12" key="3">
    <citation type="journal article" date="2012" name="PLoS Pathog.">
        <title>Comparative genomics of the apicomplexan parasites Toxoplasma gondii and Neospora caninum: Coccidia differing in host range and transmission strategy.</title>
        <authorList>
            <person name="Reid A.J."/>
            <person name="Vermont S.J."/>
            <person name="Cotton J.A."/>
            <person name="Harris D."/>
            <person name="Hill-Cawthorne G.A."/>
            <person name="Konen-Waisman S."/>
            <person name="Latham S.M."/>
            <person name="Mourier T."/>
            <person name="Norton R."/>
            <person name="Quail M.A."/>
            <person name="Sanders M."/>
            <person name="Shanmugam D."/>
            <person name="Sohal A."/>
            <person name="Wasmuth J.D."/>
            <person name="Brunk B."/>
            <person name="Grigg M.E."/>
            <person name="Howard J.C."/>
            <person name="Parkinson J."/>
            <person name="Roos D.S."/>
            <person name="Trees A.J."/>
            <person name="Berriman M."/>
            <person name="Pain A."/>
            <person name="Wastling J.M."/>
        </authorList>
    </citation>
    <scope>NUCLEOTIDE SEQUENCE [LARGE SCALE GENOMIC DNA]</scope>
    <source>
        <strain evidence="12">Liverpool</strain>
    </source>
</reference>
<feature type="compositionally biased region" description="Polar residues" evidence="8">
    <location>
        <begin position="444"/>
        <end position="455"/>
    </location>
</feature>
<evidence type="ECO:0000313" key="11">
    <source>
        <dbReference type="EMBL" id="CEL65418.1"/>
    </source>
</evidence>
<proteinExistence type="inferred from homology"/>
<feature type="compositionally biased region" description="Polar residues" evidence="8">
    <location>
        <begin position="420"/>
        <end position="431"/>
    </location>
</feature>
<dbReference type="InterPro" id="IPR036259">
    <property type="entry name" value="MFS_trans_sf"/>
</dbReference>
<feature type="transmembrane region" description="Helical" evidence="9">
    <location>
        <begin position="646"/>
        <end position="664"/>
    </location>
</feature>
<feature type="transmembrane region" description="Helical" evidence="9">
    <location>
        <begin position="676"/>
        <end position="700"/>
    </location>
</feature>
<gene>
    <name evidence="11" type="ORF">BN1204_012660</name>
    <name evidence="10" type="ORF">NCLIV_012660</name>
</gene>
<evidence type="ECO:0000313" key="12">
    <source>
        <dbReference type="Proteomes" id="UP000007494"/>
    </source>
</evidence>
<feature type="transmembrane region" description="Helical" evidence="9">
    <location>
        <begin position="612"/>
        <end position="634"/>
    </location>
</feature>
<feature type="transmembrane region" description="Helical" evidence="9">
    <location>
        <begin position="529"/>
        <end position="547"/>
    </location>
</feature>
<dbReference type="eggNOG" id="ENOG502SAKG">
    <property type="taxonomic scope" value="Eukaryota"/>
</dbReference>
<evidence type="ECO:0000256" key="6">
    <source>
        <dbReference type="ARBA" id="ARBA00022989"/>
    </source>
</evidence>
<reference evidence="10" key="1">
    <citation type="submission" date="2011-02" db="EMBL/GenBank/DDBJ databases">
        <authorList>
            <person name="Aslett M."/>
        </authorList>
    </citation>
    <scope>NUCLEOTIDE SEQUENCE</scope>
    <source>
        <strain evidence="10">Liverpool</strain>
    </source>
</reference>
<dbReference type="EMBL" id="FR823386">
    <property type="protein sequence ID" value="CBZ51468.1"/>
    <property type="molecule type" value="Genomic_DNA"/>
</dbReference>
<evidence type="ECO:0000256" key="3">
    <source>
        <dbReference type="ARBA" id="ARBA00022448"/>
    </source>
</evidence>
<dbReference type="OMA" id="RYVCEDQ"/>
<evidence type="ECO:0000313" key="10">
    <source>
        <dbReference type="EMBL" id="CBZ51468.1"/>
    </source>
</evidence>
<comment type="subcellular location">
    <subcellularLocation>
        <location evidence="1">Membrane</location>
        <topology evidence="1">Multi-pass membrane protein</topology>
    </subcellularLocation>
</comment>
<name>F0VCV3_NEOCL</name>
<keyword evidence="7 9" id="KW-0472">Membrane</keyword>
<organism evidence="10 12">
    <name type="scientific">Neospora caninum (strain Liverpool)</name>
    <dbReference type="NCBI Taxonomy" id="572307"/>
    <lineage>
        <taxon>Eukaryota</taxon>
        <taxon>Sar</taxon>
        <taxon>Alveolata</taxon>
        <taxon>Apicomplexa</taxon>
        <taxon>Conoidasida</taxon>
        <taxon>Coccidia</taxon>
        <taxon>Eucoccidiorida</taxon>
        <taxon>Eimeriorina</taxon>
        <taxon>Sarcocystidae</taxon>
        <taxon>Neospora</taxon>
    </lineage>
</organism>
<evidence type="ECO:0000256" key="8">
    <source>
        <dbReference type="SAM" id="MobiDB-lite"/>
    </source>
</evidence>